<keyword evidence="3" id="KW-1185">Reference proteome</keyword>
<proteinExistence type="predicted"/>
<evidence type="ECO:0000313" key="3">
    <source>
        <dbReference type="Proteomes" id="UP001597393"/>
    </source>
</evidence>
<keyword evidence="1" id="KW-0472">Membrane</keyword>
<name>A0ABW5NLF1_9SPHI</name>
<accession>A0ABW5NLF1</accession>
<gene>
    <name evidence="2" type="ORF">ACFSQ3_12880</name>
</gene>
<evidence type="ECO:0000256" key="1">
    <source>
        <dbReference type="SAM" id="Phobius"/>
    </source>
</evidence>
<dbReference type="EMBL" id="JBHUMA010000006">
    <property type="protein sequence ID" value="MFD2599847.1"/>
    <property type="molecule type" value="Genomic_DNA"/>
</dbReference>
<sequence length="46" mass="5020">MTLQYIIIGILFCIAIAVLARRFFPKKSSEPGCGGNCKCDSGLQKK</sequence>
<evidence type="ECO:0000313" key="2">
    <source>
        <dbReference type="EMBL" id="MFD2599847.1"/>
    </source>
</evidence>
<keyword evidence="1" id="KW-1133">Transmembrane helix</keyword>
<organism evidence="2 3">
    <name type="scientific">Sphingobacterium corticis</name>
    <dbReference type="NCBI Taxonomy" id="1812823"/>
    <lineage>
        <taxon>Bacteria</taxon>
        <taxon>Pseudomonadati</taxon>
        <taxon>Bacteroidota</taxon>
        <taxon>Sphingobacteriia</taxon>
        <taxon>Sphingobacteriales</taxon>
        <taxon>Sphingobacteriaceae</taxon>
        <taxon>Sphingobacterium</taxon>
    </lineage>
</organism>
<dbReference type="Proteomes" id="UP001597393">
    <property type="component" value="Unassembled WGS sequence"/>
</dbReference>
<dbReference type="Pfam" id="PF12669">
    <property type="entry name" value="FeoB_associated"/>
    <property type="match status" value="1"/>
</dbReference>
<protein>
    <submittedName>
        <fullName evidence="2">FeoB-associated Cys-rich membrane protein</fullName>
    </submittedName>
</protein>
<dbReference type="RefSeq" id="WP_380869971.1">
    <property type="nucleotide sequence ID" value="NZ_JBHUMA010000006.1"/>
</dbReference>
<keyword evidence="1" id="KW-0812">Transmembrane</keyword>
<comment type="caution">
    <text evidence="2">The sequence shown here is derived from an EMBL/GenBank/DDBJ whole genome shotgun (WGS) entry which is preliminary data.</text>
</comment>
<reference evidence="3" key="1">
    <citation type="journal article" date="2019" name="Int. J. Syst. Evol. Microbiol.">
        <title>The Global Catalogue of Microorganisms (GCM) 10K type strain sequencing project: providing services to taxonomists for standard genome sequencing and annotation.</title>
        <authorList>
            <consortium name="The Broad Institute Genomics Platform"/>
            <consortium name="The Broad Institute Genome Sequencing Center for Infectious Disease"/>
            <person name="Wu L."/>
            <person name="Ma J."/>
        </authorList>
    </citation>
    <scope>NUCLEOTIDE SEQUENCE [LARGE SCALE GENOMIC DNA]</scope>
    <source>
        <strain evidence="3">KCTC 42248</strain>
    </source>
</reference>
<feature type="transmembrane region" description="Helical" evidence="1">
    <location>
        <begin position="6"/>
        <end position="24"/>
    </location>
</feature>